<dbReference type="SUPFAM" id="SSF88659">
    <property type="entry name" value="Sigma3 and sigma4 domains of RNA polymerase sigma factors"/>
    <property type="match status" value="1"/>
</dbReference>
<comment type="caution">
    <text evidence="5">The sequence shown here is derived from an EMBL/GenBank/DDBJ whole genome shotgun (WGS) entry which is preliminary data.</text>
</comment>
<keyword evidence="6" id="KW-1185">Reference proteome</keyword>
<evidence type="ECO:0000256" key="2">
    <source>
        <dbReference type="ARBA" id="ARBA00023015"/>
    </source>
</evidence>
<dbReference type="EMBL" id="JAAFYZ010000054">
    <property type="protein sequence ID" value="MBS2548689.1"/>
    <property type="molecule type" value="Genomic_DNA"/>
</dbReference>
<name>A0ABS5KRM8_9ACTN</name>
<comment type="similarity">
    <text evidence="1">Belongs to the sigma-70 factor family. ECF subfamily.</text>
</comment>
<organism evidence="5 6">
    <name type="scientific">Catenulispora pinistramenti</name>
    <dbReference type="NCBI Taxonomy" id="2705254"/>
    <lineage>
        <taxon>Bacteria</taxon>
        <taxon>Bacillati</taxon>
        <taxon>Actinomycetota</taxon>
        <taxon>Actinomycetes</taxon>
        <taxon>Catenulisporales</taxon>
        <taxon>Catenulisporaceae</taxon>
        <taxon>Catenulispora</taxon>
    </lineage>
</organism>
<protein>
    <recommendedName>
        <fullName evidence="7">RNA polymerase, sigma-24 subunit, ECF subfamily</fullName>
    </recommendedName>
</protein>
<evidence type="ECO:0000256" key="3">
    <source>
        <dbReference type="ARBA" id="ARBA00023082"/>
    </source>
</evidence>
<reference evidence="5 6" key="1">
    <citation type="submission" date="2020-02" db="EMBL/GenBank/DDBJ databases">
        <title>Acidophilic actinobacteria isolated from forest soil.</title>
        <authorList>
            <person name="Golinska P."/>
        </authorList>
    </citation>
    <scope>NUCLEOTIDE SEQUENCE [LARGE SCALE GENOMIC DNA]</scope>
    <source>
        <strain evidence="5 6">NL8</strain>
    </source>
</reference>
<dbReference type="PANTHER" id="PTHR43133:SF66">
    <property type="entry name" value="ECF RNA POLYMERASE SIGMA FACTOR SIGK"/>
    <property type="match status" value="1"/>
</dbReference>
<keyword evidence="3" id="KW-0731">Sigma factor</keyword>
<proteinExistence type="inferred from homology"/>
<accession>A0ABS5KRM8</accession>
<dbReference type="Proteomes" id="UP000730482">
    <property type="component" value="Unassembled WGS sequence"/>
</dbReference>
<dbReference type="Gene3D" id="1.10.1740.10">
    <property type="match status" value="1"/>
</dbReference>
<gene>
    <name evidence="5" type="ORF">KGQ19_17610</name>
</gene>
<evidence type="ECO:0000313" key="5">
    <source>
        <dbReference type="EMBL" id="MBS2548689.1"/>
    </source>
</evidence>
<evidence type="ECO:0008006" key="7">
    <source>
        <dbReference type="Google" id="ProtNLM"/>
    </source>
</evidence>
<keyword evidence="2" id="KW-0805">Transcription regulation</keyword>
<dbReference type="InterPro" id="IPR013324">
    <property type="entry name" value="RNA_pol_sigma_r3/r4-like"/>
</dbReference>
<dbReference type="Gene3D" id="1.10.10.10">
    <property type="entry name" value="Winged helix-like DNA-binding domain superfamily/Winged helix DNA-binding domain"/>
    <property type="match status" value="1"/>
</dbReference>
<dbReference type="InterPro" id="IPR039425">
    <property type="entry name" value="RNA_pol_sigma-70-like"/>
</dbReference>
<evidence type="ECO:0000256" key="1">
    <source>
        <dbReference type="ARBA" id="ARBA00010641"/>
    </source>
</evidence>
<evidence type="ECO:0000256" key="4">
    <source>
        <dbReference type="ARBA" id="ARBA00023163"/>
    </source>
</evidence>
<dbReference type="RefSeq" id="WP_212010266.1">
    <property type="nucleotide sequence ID" value="NZ_JAAFYZ010000054.1"/>
</dbReference>
<dbReference type="PANTHER" id="PTHR43133">
    <property type="entry name" value="RNA POLYMERASE ECF-TYPE SIGMA FACTO"/>
    <property type="match status" value="1"/>
</dbReference>
<evidence type="ECO:0000313" key="6">
    <source>
        <dbReference type="Proteomes" id="UP000730482"/>
    </source>
</evidence>
<dbReference type="SUPFAM" id="SSF88946">
    <property type="entry name" value="Sigma2 domain of RNA polymerase sigma factors"/>
    <property type="match status" value="1"/>
</dbReference>
<keyword evidence="4" id="KW-0804">Transcription</keyword>
<sequence>MSLLTSRAAPRATPSPEKEECRLVEVLQQVAAGDSNAFAAVYAILAPRVWAMAEAVTCGHELAEAAAVQAFEGVWRAAPSCPSDPEAATAWAMRIAVRRTVRATTAVRATTGPQPPAVKPLAASERQCRHVHQTLLALPERQRDAILLGCYARLPLRTLARTLELSKQDAAALLDEALIRVGKVLRISRVSSHVETPLASPRQGPTVAIGSQL</sequence>
<dbReference type="InterPro" id="IPR013325">
    <property type="entry name" value="RNA_pol_sigma_r2"/>
</dbReference>
<dbReference type="InterPro" id="IPR036388">
    <property type="entry name" value="WH-like_DNA-bd_sf"/>
</dbReference>